<keyword evidence="1" id="KW-1133">Transmembrane helix</keyword>
<accession>C8PGC3</accession>
<name>C8PGC3_9BACT</name>
<organism evidence="2 3">
    <name type="scientific">Campylobacter gracilis RM3268</name>
    <dbReference type="NCBI Taxonomy" id="553220"/>
    <lineage>
        <taxon>Bacteria</taxon>
        <taxon>Pseudomonadati</taxon>
        <taxon>Campylobacterota</taxon>
        <taxon>Epsilonproteobacteria</taxon>
        <taxon>Campylobacterales</taxon>
        <taxon>Campylobacteraceae</taxon>
        <taxon>Campylobacter</taxon>
    </lineage>
</organism>
<feature type="transmembrane region" description="Helical" evidence="1">
    <location>
        <begin position="175"/>
        <end position="198"/>
    </location>
</feature>
<dbReference type="STRING" id="824.CGRAC_1144"/>
<comment type="caution">
    <text evidence="2">The sequence shown here is derived from an EMBL/GenBank/DDBJ whole genome shotgun (WGS) entry which is preliminary data.</text>
</comment>
<keyword evidence="1" id="KW-0472">Membrane</keyword>
<reference evidence="2 3" key="1">
    <citation type="submission" date="2009-07" db="EMBL/GenBank/DDBJ databases">
        <authorList>
            <person name="Madupu R."/>
            <person name="Sebastian Y."/>
            <person name="Durkin A.S."/>
            <person name="Torralba M."/>
            <person name="Methe B."/>
            <person name="Sutton G.G."/>
            <person name="Strausberg R.L."/>
            <person name="Nelson K.E."/>
        </authorList>
    </citation>
    <scope>NUCLEOTIDE SEQUENCE [LARGE SCALE GENOMIC DNA]</scope>
    <source>
        <strain evidence="2 3">RM3268</strain>
    </source>
</reference>
<keyword evidence="1" id="KW-0812">Transmembrane</keyword>
<feature type="transmembrane region" description="Helical" evidence="1">
    <location>
        <begin position="32"/>
        <end position="50"/>
    </location>
</feature>
<dbReference type="EMBL" id="ACYG01000019">
    <property type="protein sequence ID" value="EEV18161.1"/>
    <property type="molecule type" value="Genomic_DNA"/>
</dbReference>
<evidence type="ECO:0000313" key="3">
    <source>
        <dbReference type="Proteomes" id="UP000005709"/>
    </source>
</evidence>
<feature type="transmembrane region" description="Helical" evidence="1">
    <location>
        <begin position="137"/>
        <end position="163"/>
    </location>
</feature>
<gene>
    <name evidence="2" type="ORF">CAMGR0001_0916</name>
</gene>
<feature type="transmembrane region" description="Helical" evidence="1">
    <location>
        <begin position="210"/>
        <end position="236"/>
    </location>
</feature>
<keyword evidence="3" id="KW-1185">Reference proteome</keyword>
<feature type="transmembrane region" description="Helical" evidence="1">
    <location>
        <begin position="104"/>
        <end position="122"/>
    </location>
</feature>
<sequence>MFIYTSGQIFKKGLYMQFIVSQARKEGMISTGIDLFLAALPAVFIVVGYVSFSEPWRLDDEMINYIASGILIAFICISAFFRLRALRKISMLSGIKAATLYRNCIIICVCFFALALVLNYLYPREPDADGGQSDNPFAAIFGLALFVGVIYIIVAWFRINFSLARVSGVSTFRTYVWLCVGLFVLNILCNAAIIAIAISSEPRTEQVSALAIAVVMLKLLLPFAALIITGIVHLLAWSKIEKISAEV</sequence>
<dbReference type="Proteomes" id="UP000005709">
    <property type="component" value="Unassembled WGS sequence"/>
</dbReference>
<evidence type="ECO:0000313" key="2">
    <source>
        <dbReference type="EMBL" id="EEV18161.1"/>
    </source>
</evidence>
<evidence type="ECO:0000256" key="1">
    <source>
        <dbReference type="SAM" id="Phobius"/>
    </source>
</evidence>
<dbReference type="AlphaFoldDB" id="C8PGC3"/>
<proteinExistence type="predicted"/>
<protein>
    <submittedName>
        <fullName evidence="2">Uncharacterized protein</fullName>
    </submittedName>
</protein>
<feature type="transmembrane region" description="Helical" evidence="1">
    <location>
        <begin position="62"/>
        <end position="83"/>
    </location>
</feature>